<keyword evidence="1" id="KW-0812">Transmembrane</keyword>
<feature type="transmembrane region" description="Helical" evidence="1">
    <location>
        <begin position="41"/>
        <end position="59"/>
    </location>
</feature>
<evidence type="ECO:0000313" key="4">
    <source>
        <dbReference type="Proteomes" id="UP000031866"/>
    </source>
</evidence>
<feature type="transmembrane region" description="Helical" evidence="1">
    <location>
        <begin position="12"/>
        <end position="29"/>
    </location>
</feature>
<reference evidence="3" key="3">
    <citation type="submission" date="2020-05" db="EMBL/GenBank/DDBJ databases">
        <authorList>
            <person name="Brown S."/>
            <person name="Huntemann M."/>
            <person name="Clum A."/>
            <person name="Spunde A."/>
            <person name="Palaniappan K."/>
            <person name="Ritter S."/>
            <person name="Mikhailova N."/>
            <person name="Chen I.-M."/>
            <person name="Stamatis D."/>
            <person name="Reddy T."/>
            <person name="O'Malley R."/>
            <person name="Daum C."/>
            <person name="Shapiro N."/>
            <person name="Ivanova N."/>
            <person name="Kyrpides N."/>
            <person name="Woyke T."/>
        </authorList>
    </citation>
    <scope>NUCLEOTIDE SEQUENCE</scope>
    <source>
        <strain evidence="3">DJ080</strain>
    </source>
</reference>
<dbReference type="Proteomes" id="UP000031866">
    <property type="component" value="Chromosome"/>
</dbReference>
<name>A0A140DMB9_CLOBE</name>
<evidence type="ECO:0000313" key="3">
    <source>
        <dbReference type="EMBL" id="NRT87470.1"/>
    </source>
</evidence>
<dbReference type="OrthoDB" id="1931348at2"/>
<dbReference type="AlphaFoldDB" id="A0A140DMB9"/>
<organism evidence="2 4">
    <name type="scientific">Clostridium beijerinckii</name>
    <name type="common">Clostridium MP</name>
    <dbReference type="NCBI Taxonomy" id="1520"/>
    <lineage>
        <taxon>Bacteria</taxon>
        <taxon>Bacillati</taxon>
        <taxon>Bacillota</taxon>
        <taxon>Clostridia</taxon>
        <taxon>Eubacteriales</taxon>
        <taxon>Clostridiaceae</taxon>
        <taxon>Clostridium</taxon>
    </lineage>
</organism>
<sequence>MKFINYFKDSLKDFFISSGFLMILITIISEIYSNEIIRTSELFQIMLFSLAYAFFKLAFMNKDSMSKKVQLITFNVYLTLSELMILLWLLFFSPGKAMNTGLLLAYLFILVVVKISVYTMMRINGEKEAKLINEKLVKYKNEQN</sequence>
<dbReference type="RefSeq" id="WP_061114838.1">
    <property type="nucleotide sequence ID" value="NZ_CP010086.2"/>
</dbReference>
<feature type="transmembrane region" description="Helical" evidence="1">
    <location>
        <begin position="103"/>
        <end position="121"/>
    </location>
</feature>
<keyword evidence="1" id="KW-1133">Transmembrane helix</keyword>
<reference evidence="3" key="4">
    <citation type="journal article" date="2022" name="Nat. Biotechnol.">
        <title>Carbon-negative production of acetone and isopropanol by gas fermentation at industrial pilot scale.</title>
        <authorList>
            <person name="Liew F.E."/>
            <person name="Nogle R."/>
            <person name="Abdalla T."/>
            <person name="Rasor B.J."/>
            <person name="Canter C."/>
            <person name="Jensen R.O."/>
            <person name="Wang L."/>
            <person name="Strutz J."/>
            <person name="Chirania P."/>
            <person name="De Tissera S."/>
            <person name="Mueller A.P."/>
            <person name="Ruan Z."/>
            <person name="Gao A."/>
            <person name="Tran L."/>
            <person name="Engle N.L."/>
            <person name="Bromley J.C."/>
            <person name="Daniell J."/>
            <person name="Conrado R."/>
            <person name="Tschaplinski T.J."/>
            <person name="Giannone R.J."/>
            <person name="Hettich R.L."/>
            <person name="Karim A.S."/>
            <person name="Simpson S.D."/>
            <person name="Brown S.D."/>
            <person name="Leang C."/>
            <person name="Jewett M.C."/>
            <person name="Kopke M."/>
        </authorList>
    </citation>
    <scope>NUCLEOTIDE SEQUENCE</scope>
    <source>
        <strain evidence="3">DJ080</strain>
    </source>
</reference>
<proteinExistence type="predicted"/>
<evidence type="ECO:0000313" key="2">
    <source>
        <dbReference type="EMBL" id="AMK50392.1"/>
    </source>
</evidence>
<dbReference type="EMBL" id="CP010086">
    <property type="protein sequence ID" value="AMK50392.1"/>
    <property type="molecule type" value="Genomic_DNA"/>
</dbReference>
<dbReference type="EMBL" id="JABSWW010000001">
    <property type="protein sequence ID" value="NRT87470.1"/>
    <property type="molecule type" value="Genomic_DNA"/>
</dbReference>
<dbReference type="Proteomes" id="UP001193748">
    <property type="component" value="Unassembled WGS sequence"/>
</dbReference>
<protein>
    <submittedName>
        <fullName evidence="3">Ca2+/Na+ antiporter</fullName>
    </submittedName>
</protein>
<reference evidence="2" key="2">
    <citation type="submission" date="2016-02" db="EMBL/GenBank/DDBJ databases">
        <title>Genome sequence of Clostridium beijerinckii strain 59B.</title>
        <authorList>
            <person name="Little G.T."/>
            <person name="Minton N.P."/>
        </authorList>
    </citation>
    <scope>NUCLEOTIDE SEQUENCE</scope>
    <source>
        <strain evidence="2">NCIMB 14988</strain>
    </source>
</reference>
<feature type="transmembrane region" description="Helical" evidence="1">
    <location>
        <begin position="71"/>
        <end position="91"/>
    </location>
</feature>
<evidence type="ECO:0000256" key="1">
    <source>
        <dbReference type="SAM" id="Phobius"/>
    </source>
</evidence>
<keyword evidence="1" id="KW-0472">Membrane</keyword>
<dbReference type="KEGG" id="cbei:LF65_06235"/>
<accession>A0A140DMB9</accession>
<reference evidence="4" key="1">
    <citation type="submission" date="2014-12" db="EMBL/GenBank/DDBJ databases">
        <title>Genome sequence of Clostridium beijerinckii strain 59B.</title>
        <authorList>
            <person name="Little G.T."/>
            <person name="Minton N.P."/>
        </authorList>
    </citation>
    <scope>NUCLEOTIDE SEQUENCE [LARGE SCALE GENOMIC DNA]</scope>
    <source>
        <strain evidence="4">59B</strain>
    </source>
</reference>
<gene>
    <name evidence="3" type="ORF">B0H41_001149</name>
    <name evidence="2" type="ORF">LF65_06235</name>
</gene>